<reference evidence="16" key="1">
    <citation type="journal article" date="2019" name="Int. J. Syst. Evol. Microbiol.">
        <title>The Global Catalogue of Microorganisms (GCM) 10K type strain sequencing project: providing services to taxonomists for standard genome sequencing and annotation.</title>
        <authorList>
            <consortium name="The Broad Institute Genomics Platform"/>
            <consortium name="The Broad Institute Genome Sequencing Center for Infectious Disease"/>
            <person name="Wu L."/>
            <person name="Ma J."/>
        </authorList>
    </citation>
    <scope>NUCLEOTIDE SEQUENCE [LARGE SCALE GENOMIC DNA]</scope>
    <source>
        <strain evidence="16">JCM 18657</strain>
    </source>
</reference>
<dbReference type="NCBIfam" id="NF008692">
    <property type="entry name" value="PRK11713.1-5"/>
    <property type="match status" value="1"/>
</dbReference>
<evidence type="ECO:0000256" key="3">
    <source>
        <dbReference type="ARBA" id="ARBA00012328"/>
    </source>
</evidence>
<dbReference type="InterPro" id="IPR029026">
    <property type="entry name" value="tRNA_m1G_MTases_N"/>
</dbReference>
<keyword evidence="6 12" id="KW-0698">rRNA processing</keyword>
<comment type="caution">
    <text evidence="15">The sequence shown here is derived from an EMBL/GenBank/DDBJ whole genome shotgun (WGS) entry which is preliminary data.</text>
</comment>
<evidence type="ECO:0000256" key="2">
    <source>
        <dbReference type="ARBA" id="ARBA00005528"/>
    </source>
</evidence>
<keyword evidence="16" id="KW-1185">Reference proteome</keyword>
<dbReference type="NCBIfam" id="TIGR00046">
    <property type="entry name" value="RsmE family RNA methyltransferase"/>
    <property type="match status" value="1"/>
</dbReference>
<feature type="domain" description="Ribosomal RNA small subunit methyltransferase E methyltransferase" evidence="13">
    <location>
        <begin position="78"/>
        <end position="249"/>
    </location>
</feature>
<keyword evidence="8 12" id="KW-0808">Transferase</keyword>
<dbReference type="InterPro" id="IPR046886">
    <property type="entry name" value="RsmE_MTase_dom"/>
</dbReference>
<accession>A0ABW2V178</accession>
<dbReference type="PANTHER" id="PTHR30027">
    <property type="entry name" value="RIBOSOMAL RNA SMALL SUBUNIT METHYLTRANSFERASE E"/>
    <property type="match status" value="1"/>
</dbReference>
<dbReference type="EMBL" id="JBHTGQ010000002">
    <property type="protein sequence ID" value="MFC7748584.1"/>
    <property type="molecule type" value="Genomic_DNA"/>
</dbReference>
<keyword evidence="5 12" id="KW-0963">Cytoplasm</keyword>
<dbReference type="CDD" id="cd18084">
    <property type="entry name" value="RsmE-like"/>
    <property type="match status" value="1"/>
</dbReference>
<evidence type="ECO:0000256" key="5">
    <source>
        <dbReference type="ARBA" id="ARBA00022490"/>
    </source>
</evidence>
<dbReference type="EC" id="2.1.1.193" evidence="3 12"/>
<dbReference type="Proteomes" id="UP001596528">
    <property type="component" value="Unassembled WGS sequence"/>
</dbReference>
<dbReference type="InterPro" id="IPR015947">
    <property type="entry name" value="PUA-like_sf"/>
</dbReference>
<evidence type="ECO:0000256" key="7">
    <source>
        <dbReference type="ARBA" id="ARBA00022603"/>
    </source>
</evidence>
<dbReference type="SUPFAM" id="SSF75217">
    <property type="entry name" value="alpha/beta knot"/>
    <property type="match status" value="1"/>
</dbReference>
<evidence type="ECO:0000313" key="15">
    <source>
        <dbReference type="EMBL" id="MFC7748584.1"/>
    </source>
</evidence>
<comment type="catalytic activity">
    <reaction evidence="11 12">
        <text>uridine(1498) in 16S rRNA + S-adenosyl-L-methionine = N(3)-methyluridine(1498) in 16S rRNA + S-adenosyl-L-homocysteine + H(+)</text>
        <dbReference type="Rhea" id="RHEA:42920"/>
        <dbReference type="Rhea" id="RHEA-COMP:10283"/>
        <dbReference type="Rhea" id="RHEA-COMP:10284"/>
        <dbReference type="ChEBI" id="CHEBI:15378"/>
        <dbReference type="ChEBI" id="CHEBI:57856"/>
        <dbReference type="ChEBI" id="CHEBI:59789"/>
        <dbReference type="ChEBI" id="CHEBI:65315"/>
        <dbReference type="ChEBI" id="CHEBI:74502"/>
        <dbReference type="EC" id="2.1.1.193"/>
    </reaction>
</comment>
<dbReference type="RefSeq" id="WP_342774259.1">
    <property type="nucleotide sequence ID" value="NZ_JBHTGQ010000002.1"/>
</dbReference>
<gene>
    <name evidence="15" type="ORF">ACFQWB_01315</name>
</gene>
<evidence type="ECO:0000313" key="16">
    <source>
        <dbReference type="Proteomes" id="UP001596528"/>
    </source>
</evidence>
<evidence type="ECO:0000256" key="1">
    <source>
        <dbReference type="ARBA" id="ARBA00004496"/>
    </source>
</evidence>
<evidence type="ECO:0000256" key="8">
    <source>
        <dbReference type="ARBA" id="ARBA00022679"/>
    </source>
</evidence>
<dbReference type="InterPro" id="IPR029028">
    <property type="entry name" value="Alpha/beta_knot_MTases"/>
</dbReference>
<evidence type="ECO:0000256" key="9">
    <source>
        <dbReference type="ARBA" id="ARBA00022691"/>
    </source>
</evidence>
<evidence type="ECO:0000256" key="11">
    <source>
        <dbReference type="ARBA" id="ARBA00047944"/>
    </source>
</evidence>
<keyword evidence="7 12" id="KW-0489">Methyltransferase</keyword>
<dbReference type="PIRSF" id="PIRSF015601">
    <property type="entry name" value="MTase_slr0722"/>
    <property type="match status" value="1"/>
</dbReference>
<evidence type="ECO:0000259" key="14">
    <source>
        <dbReference type="Pfam" id="PF20260"/>
    </source>
</evidence>
<evidence type="ECO:0000256" key="6">
    <source>
        <dbReference type="ARBA" id="ARBA00022552"/>
    </source>
</evidence>
<dbReference type="Pfam" id="PF04452">
    <property type="entry name" value="Methyltrans_RNA"/>
    <property type="match status" value="1"/>
</dbReference>
<evidence type="ECO:0000256" key="12">
    <source>
        <dbReference type="PIRNR" id="PIRNR015601"/>
    </source>
</evidence>
<evidence type="ECO:0000259" key="13">
    <source>
        <dbReference type="Pfam" id="PF04452"/>
    </source>
</evidence>
<dbReference type="PANTHER" id="PTHR30027:SF3">
    <property type="entry name" value="16S RRNA (URACIL(1498)-N(3))-METHYLTRANSFERASE"/>
    <property type="match status" value="1"/>
</dbReference>
<evidence type="ECO:0000256" key="10">
    <source>
        <dbReference type="ARBA" id="ARBA00025699"/>
    </source>
</evidence>
<dbReference type="Pfam" id="PF20260">
    <property type="entry name" value="PUA_4"/>
    <property type="match status" value="1"/>
</dbReference>
<dbReference type="SUPFAM" id="SSF88697">
    <property type="entry name" value="PUA domain-like"/>
    <property type="match status" value="1"/>
</dbReference>
<feature type="domain" description="Ribosomal RNA small subunit methyltransferase E PUA-like" evidence="14">
    <location>
        <begin position="23"/>
        <end position="69"/>
    </location>
</feature>
<keyword evidence="9 12" id="KW-0949">S-adenosyl-L-methionine</keyword>
<dbReference type="GO" id="GO:0008168">
    <property type="term" value="F:methyltransferase activity"/>
    <property type="evidence" value="ECO:0007669"/>
    <property type="project" value="UniProtKB-KW"/>
</dbReference>
<comment type="similarity">
    <text evidence="2 12">Belongs to the RNA methyltransferase RsmE family.</text>
</comment>
<evidence type="ECO:0000256" key="4">
    <source>
        <dbReference type="ARBA" id="ARBA00013673"/>
    </source>
</evidence>
<dbReference type="GO" id="GO:0032259">
    <property type="term" value="P:methylation"/>
    <property type="evidence" value="ECO:0007669"/>
    <property type="project" value="UniProtKB-KW"/>
</dbReference>
<dbReference type="InterPro" id="IPR046887">
    <property type="entry name" value="RsmE_PUA-like"/>
</dbReference>
<dbReference type="Gene3D" id="3.40.1280.10">
    <property type="match status" value="1"/>
</dbReference>
<name>A0ABW2V178_9BACL</name>
<dbReference type="InterPro" id="IPR006700">
    <property type="entry name" value="RsmE"/>
</dbReference>
<sequence>MEARVQKYFIDPEQWGDGTVAIAGDDAHHIARVMRARPGDKLIVSDGSGREALVVLSAVAPDRAEGRIERMLEADAEPAVEVWVAQSLPKGDKFELILQKGTEIGAARFLPFVSARTVVQYDAKKEAKRMERWRKIVKEAAEQAHRNRIPEIAQPMGWKELLRRLPESGLALFCYERPDGLPLRRALREARASSPDGSVPGPVLLIIGPEGGFAEEEADQAAAAGAKIVSLGKRILRTESASLVALSCLFYETGEMGG</sequence>
<proteinExistence type="inferred from homology"/>
<organism evidence="15 16">
    <name type="scientific">Paenibacillus thermoaerophilus</name>
    <dbReference type="NCBI Taxonomy" id="1215385"/>
    <lineage>
        <taxon>Bacteria</taxon>
        <taxon>Bacillati</taxon>
        <taxon>Bacillota</taxon>
        <taxon>Bacilli</taxon>
        <taxon>Bacillales</taxon>
        <taxon>Paenibacillaceae</taxon>
        <taxon>Paenibacillus</taxon>
    </lineage>
</organism>
<comment type="function">
    <text evidence="10 12">Specifically methylates the N3 position of the uracil ring of uridine 1498 (m3U1498) in 16S rRNA. Acts on the fully assembled 30S ribosomal subunit.</text>
</comment>
<protein>
    <recommendedName>
        <fullName evidence="4 12">Ribosomal RNA small subunit methyltransferase E</fullName>
        <ecNumber evidence="3 12">2.1.1.193</ecNumber>
    </recommendedName>
</protein>
<comment type="subcellular location">
    <subcellularLocation>
        <location evidence="1 12">Cytoplasm</location>
    </subcellularLocation>
</comment>